<name>A0AA38LBG5_TAXCH</name>
<reference evidence="2 3" key="1">
    <citation type="journal article" date="2021" name="Nat. Plants">
        <title>The Taxus genome provides insights into paclitaxel biosynthesis.</title>
        <authorList>
            <person name="Xiong X."/>
            <person name="Gou J."/>
            <person name="Liao Q."/>
            <person name="Li Y."/>
            <person name="Zhou Q."/>
            <person name="Bi G."/>
            <person name="Li C."/>
            <person name="Du R."/>
            <person name="Wang X."/>
            <person name="Sun T."/>
            <person name="Guo L."/>
            <person name="Liang H."/>
            <person name="Lu P."/>
            <person name="Wu Y."/>
            <person name="Zhang Z."/>
            <person name="Ro D.K."/>
            <person name="Shang Y."/>
            <person name="Huang S."/>
            <person name="Yan J."/>
        </authorList>
    </citation>
    <scope>NUCLEOTIDE SEQUENCE [LARGE SCALE GENOMIC DNA]</scope>
    <source>
        <strain evidence="2">Ta-2019</strain>
    </source>
</reference>
<evidence type="ECO:0000256" key="1">
    <source>
        <dbReference type="SAM" id="SignalP"/>
    </source>
</evidence>
<sequence>MHIGAGVLSLLLGVPLGHRVHQEISQQELISRDLRQSIAGSSGSIQHKPPEYRLDLLLMGEDQVT</sequence>
<feature type="signal peptide" evidence="1">
    <location>
        <begin position="1"/>
        <end position="17"/>
    </location>
</feature>
<dbReference type="Proteomes" id="UP000824469">
    <property type="component" value="Unassembled WGS sequence"/>
</dbReference>
<keyword evidence="1" id="KW-0732">Signal</keyword>
<proteinExistence type="predicted"/>
<organism evidence="2 3">
    <name type="scientific">Taxus chinensis</name>
    <name type="common">Chinese yew</name>
    <name type="synonym">Taxus wallichiana var. chinensis</name>
    <dbReference type="NCBI Taxonomy" id="29808"/>
    <lineage>
        <taxon>Eukaryota</taxon>
        <taxon>Viridiplantae</taxon>
        <taxon>Streptophyta</taxon>
        <taxon>Embryophyta</taxon>
        <taxon>Tracheophyta</taxon>
        <taxon>Spermatophyta</taxon>
        <taxon>Pinopsida</taxon>
        <taxon>Pinidae</taxon>
        <taxon>Conifers II</taxon>
        <taxon>Cupressales</taxon>
        <taxon>Taxaceae</taxon>
        <taxon>Taxus</taxon>
    </lineage>
</organism>
<feature type="non-terminal residue" evidence="2">
    <location>
        <position position="65"/>
    </location>
</feature>
<dbReference type="EMBL" id="JAHRHJ020000005">
    <property type="protein sequence ID" value="KAH9315785.1"/>
    <property type="molecule type" value="Genomic_DNA"/>
</dbReference>
<protein>
    <submittedName>
        <fullName evidence="2">Uncharacterized protein</fullName>
    </submittedName>
</protein>
<gene>
    <name evidence="2" type="ORF">KI387_024412</name>
</gene>
<feature type="chain" id="PRO_5041366229" evidence="1">
    <location>
        <begin position="18"/>
        <end position="65"/>
    </location>
</feature>
<keyword evidence="3" id="KW-1185">Reference proteome</keyword>
<accession>A0AA38LBG5</accession>
<evidence type="ECO:0000313" key="3">
    <source>
        <dbReference type="Proteomes" id="UP000824469"/>
    </source>
</evidence>
<comment type="caution">
    <text evidence="2">The sequence shown here is derived from an EMBL/GenBank/DDBJ whole genome shotgun (WGS) entry which is preliminary data.</text>
</comment>
<dbReference type="AlphaFoldDB" id="A0AA38LBG5"/>
<evidence type="ECO:0000313" key="2">
    <source>
        <dbReference type="EMBL" id="KAH9315785.1"/>
    </source>
</evidence>